<accession>A0AAV9PK01</accession>
<dbReference type="Proteomes" id="UP001337655">
    <property type="component" value="Unassembled WGS sequence"/>
</dbReference>
<gene>
    <name evidence="8" type="ORF">LTR77_002803</name>
</gene>
<keyword evidence="9" id="KW-1185">Reference proteome</keyword>
<evidence type="ECO:0000256" key="6">
    <source>
        <dbReference type="SAM" id="Phobius"/>
    </source>
</evidence>
<name>A0AAV9PK01_9PEZI</name>
<feature type="transmembrane region" description="Helical" evidence="6">
    <location>
        <begin position="442"/>
        <end position="465"/>
    </location>
</feature>
<dbReference type="PANTHER" id="PTHR48022:SF2">
    <property type="entry name" value="PLASTIDIC GLUCOSE TRANSPORTER 4"/>
    <property type="match status" value="1"/>
</dbReference>
<comment type="similarity">
    <text evidence="2">Belongs to the major facilitator superfamily. Sugar transporter (TC 2.A.1.1) family.</text>
</comment>
<evidence type="ECO:0000259" key="7">
    <source>
        <dbReference type="PROSITE" id="PS50850"/>
    </source>
</evidence>
<dbReference type="EMBL" id="JAVRRT010000004">
    <property type="protein sequence ID" value="KAK5172683.1"/>
    <property type="molecule type" value="Genomic_DNA"/>
</dbReference>
<feature type="transmembrane region" description="Helical" evidence="6">
    <location>
        <begin position="217"/>
        <end position="236"/>
    </location>
</feature>
<dbReference type="InterPro" id="IPR036259">
    <property type="entry name" value="MFS_trans_sf"/>
</dbReference>
<feature type="transmembrane region" description="Helical" evidence="6">
    <location>
        <begin position="151"/>
        <end position="173"/>
    </location>
</feature>
<evidence type="ECO:0000256" key="5">
    <source>
        <dbReference type="ARBA" id="ARBA00023136"/>
    </source>
</evidence>
<feature type="transmembrane region" description="Helical" evidence="6">
    <location>
        <begin position="377"/>
        <end position="395"/>
    </location>
</feature>
<keyword evidence="4 6" id="KW-1133">Transmembrane helix</keyword>
<dbReference type="PANTHER" id="PTHR48022">
    <property type="entry name" value="PLASTIDIC GLUCOSE TRANSPORTER 4"/>
    <property type="match status" value="1"/>
</dbReference>
<dbReference type="Gene3D" id="1.20.1250.20">
    <property type="entry name" value="MFS general substrate transporter like domains"/>
    <property type="match status" value="1"/>
</dbReference>
<feature type="transmembrane region" description="Helical" evidence="6">
    <location>
        <begin position="185"/>
        <end position="205"/>
    </location>
</feature>
<feature type="transmembrane region" description="Helical" evidence="6">
    <location>
        <begin position="127"/>
        <end position="145"/>
    </location>
</feature>
<sequence length="540" mass="59083">MGPTDLPPQWKDETATVERLPEDEAEIKKSELDNLGVWATVKRFKKAVLLCNLLCIAAAADGYQYTLNGNVIANLGFIRHVGFLNDEGEYELNADHTALWGAMQSLGQMVGMLFLNPISDALGRKATLYVLWVIHCGAILLETFVRDWRGWAGAKLTAGIGIGAIQSTLPVFISEWAPANCRGAMVLAYGFWNALGKFLAPLVLTVREAADPYDYKVPILTQCAFVGIMLPILLWLPETPSYYAARDMDDRGKAMLRRVNGNVQGYDVDAEYAIIRNTIVHEFKRDEATRERGWKSTLRSYGTCFSRLHARRTLGAALPACAQQLTGLAFLNVYSSLFFRQSGFDNAFLITTITTVPAVATIAGLILGTDRFGRRNIVLASTAICTTAMLIVGILGQVEATPPLKDFLIFIACVWSLFSAALGALGWSFVGEVASQKLRARTAGIAAAMSVVFGLTFNTTVPVVLDPSGVDWGYNTAWLFTATGAAMCAITWLFVPEPAQRNSAKMDEMYEKGVSAWRMKKFVTNVQTERAAGGTFAETK</sequence>
<keyword evidence="5 6" id="KW-0472">Membrane</keyword>
<dbReference type="AlphaFoldDB" id="A0AAV9PK01"/>
<dbReference type="GeneID" id="89924150"/>
<organism evidence="8 9">
    <name type="scientific">Saxophila tyrrhenica</name>
    <dbReference type="NCBI Taxonomy" id="1690608"/>
    <lineage>
        <taxon>Eukaryota</taxon>
        <taxon>Fungi</taxon>
        <taxon>Dikarya</taxon>
        <taxon>Ascomycota</taxon>
        <taxon>Pezizomycotina</taxon>
        <taxon>Dothideomycetes</taxon>
        <taxon>Dothideomycetidae</taxon>
        <taxon>Mycosphaerellales</taxon>
        <taxon>Extremaceae</taxon>
        <taxon>Saxophila</taxon>
    </lineage>
</organism>
<evidence type="ECO:0000256" key="1">
    <source>
        <dbReference type="ARBA" id="ARBA00004141"/>
    </source>
</evidence>
<comment type="subcellular location">
    <subcellularLocation>
        <location evidence="1">Membrane</location>
        <topology evidence="1">Multi-pass membrane protein</topology>
    </subcellularLocation>
</comment>
<dbReference type="InterPro" id="IPR020846">
    <property type="entry name" value="MFS_dom"/>
</dbReference>
<dbReference type="SUPFAM" id="SSF103473">
    <property type="entry name" value="MFS general substrate transporter"/>
    <property type="match status" value="1"/>
</dbReference>
<feature type="transmembrane region" description="Helical" evidence="6">
    <location>
        <begin position="407"/>
        <end position="430"/>
    </location>
</feature>
<feature type="transmembrane region" description="Helical" evidence="6">
    <location>
        <begin position="347"/>
        <end position="368"/>
    </location>
</feature>
<comment type="caution">
    <text evidence="8">The sequence shown here is derived from an EMBL/GenBank/DDBJ whole genome shotgun (WGS) entry which is preliminary data.</text>
</comment>
<keyword evidence="3 6" id="KW-0812">Transmembrane</keyword>
<dbReference type="InterPro" id="IPR005828">
    <property type="entry name" value="MFS_sugar_transport-like"/>
</dbReference>
<evidence type="ECO:0000313" key="8">
    <source>
        <dbReference type="EMBL" id="KAK5172683.1"/>
    </source>
</evidence>
<dbReference type="InterPro" id="IPR050360">
    <property type="entry name" value="MFS_Sugar_Transporters"/>
</dbReference>
<protein>
    <recommendedName>
        <fullName evidence="7">Major facilitator superfamily (MFS) profile domain-containing protein</fullName>
    </recommendedName>
</protein>
<feature type="transmembrane region" description="Helical" evidence="6">
    <location>
        <begin position="477"/>
        <end position="495"/>
    </location>
</feature>
<reference evidence="8 9" key="1">
    <citation type="submission" date="2023-08" db="EMBL/GenBank/DDBJ databases">
        <title>Black Yeasts Isolated from many extreme environments.</title>
        <authorList>
            <person name="Coleine C."/>
            <person name="Stajich J.E."/>
            <person name="Selbmann L."/>
        </authorList>
    </citation>
    <scope>NUCLEOTIDE SEQUENCE [LARGE SCALE GENOMIC DNA]</scope>
    <source>
        <strain evidence="8 9">CCFEE 5935</strain>
    </source>
</reference>
<dbReference type="GO" id="GO:0016020">
    <property type="term" value="C:membrane"/>
    <property type="evidence" value="ECO:0007669"/>
    <property type="project" value="UniProtKB-SubCell"/>
</dbReference>
<dbReference type="Pfam" id="PF00083">
    <property type="entry name" value="Sugar_tr"/>
    <property type="match status" value="1"/>
</dbReference>
<evidence type="ECO:0000256" key="4">
    <source>
        <dbReference type="ARBA" id="ARBA00022989"/>
    </source>
</evidence>
<dbReference type="GO" id="GO:0005351">
    <property type="term" value="F:carbohydrate:proton symporter activity"/>
    <property type="evidence" value="ECO:0007669"/>
    <property type="project" value="TreeGrafter"/>
</dbReference>
<dbReference type="RefSeq" id="XP_064661401.1">
    <property type="nucleotide sequence ID" value="XM_064800062.1"/>
</dbReference>
<feature type="domain" description="Major facilitator superfamily (MFS) profile" evidence="7">
    <location>
        <begin position="54"/>
        <end position="499"/>
    </location>
</feature>
<proteinExistence type="inferred from homology"/>
<evidence type="ECO:0000256" key="3">
    <source>
        <dbReference type="ARBA" id="ARBA00022692"/>
    </source>
</evidence>
<dbReference type="PROSITE" id="PS50850">
    <property type="entry name" value="MFS"/>
    <property type="match status" value="1"/>
</dbReference>
<evidence type="ECO:0000256" key="2">
    <source>
        <dbReference type="ARBA" id="ARBA00010992"/>
    </source>
</evidence>
<evidence type="ECO:0000313" key="9">
    <source>
        <dbReference type="Proteomes" id="UP001337655"/>
    </source>
</evidence>